<evidence type="ECO:0000256" key="7">
    <source>
        <dbReference type="PROSITE-ProRule" id="PRU00703"/>
    </source>
</evidence>
<dbReference type="InterPro" id="IPR046342">
    <property type="entry name" value="CBS_dom_sf"/>
</dbReference>
<comment type="subcellular location">
    <subcellularLocation>
        <location evidence="1">Membrane</location>
        <topology evidence="1">Multi-pass membrane protein</topology>
    </subcellularLocation>
</comment>
<protein>
    <recommendedName>
        <fullName evidence="14">Hemolysin</fullName>
    </recommendedName>
</protein>
<dbReference type="EMBL" id="AP019860">
    <property type="protein sequence ID" value="BBM83257.1"/>
    <property type="molecule type" value="Genomic_DNA"/>
</dbReference>
<evidence type="ECO:0000313" key="13">
    <source>
        <dbReference type="Proteomes" id="UP000326354"/>
    </source>
</evidence>
<dbReference type="PANTHER" id="PTHR22777:SF4">
    <property type="entry name" value="UPF0053 PROTEIN SLL1254"/>
    <property type="match status" value="1"/>
</dbReference>
<feature type="transmembrane region" description="Helical" evidence="9">
    <location>
        <begin position="6"/>
        <end position="33"/>
    </location>
</feature>
<evidence type="ECO:0000313" key="12">
    <source>
        <dbReference type="EMBL" id="BBM83257.1"/>
    </source>
</evidence>
<dbReference type="InterPro" id="IPR000644">
    <property type="entry name" value="CBS_dom"/>
</dbReference>
<dbReference type="PROSITE" id="PS51371">
    <property type="entry name" value="CBS"/>
    <property type="match status" value="1"/>
</dbReference>
<organism evidence="12 13">
    <name type="scientific">Uabimicrobium amorphum</name>
    <dbReference type="NCBI Taxonomy" id="2596890"/>
    <lineage>
        <taxon>Bacteria</taxon>
        <taxon>Pseudomonadati</taxon>
        <taxon>Planctomycetota</taxon>
        <taxon>Candidatus Uabimicrobiia</taxon>
        <taxon>Candidatus Uabimicrobiales</taxon>
        <taxon>Candidatus Uabimicrobiaceae</taxon>
        <taxon>Candidatus Uabimicrobium</taxon>
    </lineage>
</organism>
<sequence length="357" mass="39512">MIMVELSIIVFLVVVGSALCSCSEAALASVSLFRVQQLAETQRKDAIALGIIKKDMGRASNTIVVFNNIINIVGSMMVTAVVIDAWGKVWLGVCSGVLTILIIFFAEVIPKVIGYTYSEKVCLLIARPLRLLIFIMGPVLYILNSVTEAITRNQANKVTERDVLTIIKAAHRDGKINDSEYEIAKRVFFLNDKMVGEVDTPRTVMTYLKADDTLAKSKDKIISSPHSRMPIIGESIDNVTGIALKQELMSAIICGDEEKLVKDFSKSAIFAYRSKSLEALLREFINQQQHMAIVLDEYGGVEGVVTLEDILEELVGKEIVDETDHVDDLEIVARKKGEKKLTSTIKKQKDENGESIE</sequence>
<feature type="domain" description="CBS" evidence="10">
    <location>
        <begin position="264"/>
        <end position="322"/>
    </location>
</feature>
<dbReference type="GO" id="GO:0005886">
    <property type="term" value="C:plasma membrane"/>
    <property type="evidence" value="ECO:0007669"/>
    <property type="project" value="TreeGrafter"/>
</dbReference>
<reference evidence="12 13" key="1">
    <citation type="submission" date="2019-08" db="EMBL/GenBank/DDBJ databases">
        <title>Complete genome sequence of Candidatus Uab amorphum.</title>
        <authorList>
            <person name="Shiratori T."/>
            <person name="Suzuki S."/>
            <person name="Kakizawa Y."/>
            <person name="Ishida K."/>
        </authorList>
    </citation>
    <scope>NUCLEOTIDE SEQUENCE [LARGE SCALE GENOMIC DNA]</scope>
    <source>
        <strain evidence="12 13">SRT547</strain>
    </source>
</reference>
<evidence type="ECO:0000256" key="1">
    <source>
        <dbReference type="ARBA" id="ARBA00004141"/>
    </source>
</evidence>
<keyword evidence="4 8" id="KW-1133">Transmembrane helix</keyword>
<evidence type="ECO:0000259" key="11">
    <source>
        <dbReference type="PROSITE" id="PS51846"/>
    </source>
</evidence>
<dbReference type="Pfam" id="PF00571">
    <property type="entry name" value="CBS"/>
    <property type="match status" value="1"/>
</dbReference>
<evidence type="ECO:0000256" key="9">
    <source>
        <dbReference type="SAM" id="Phobius"/>
    </source>
</evidence>
<keyword evidence="13" id="KW-1185">Reference proteome</keyword>
<dbReference type="InterPro" id="IPR044751">
    <property type="entry name" value="Ion_transp-like_CBS"/>
</dbReference>
<feature type="transmembrane region" description="Helical" evidence="9">
    <location>
        <begin position="63"/>
        <end position="83"/>
    </location>
</feature>
<keyword evidence="5 7" id="KW-0129">CBS domain</keyword>
<keyword evidence="2 8" id="KW-0812">Transmembrane</keyword>
<dbReference type="PROSITE" id="PS51846">
    <property type="entry name" value="CNNM"/>
    <property type="match status" value="1"/>
</dbReference>
<feature type="transmembrane region" description="Helical" evidence="9">
    <location>
        <begin position="121"/>
        <end position="143"/>
    </location>
</feature>
<name>A0A5S9F236_UABAM</name>
<dbReference type="SUPFAM" id="SSF54631">
    <property type="entry name" value="CBS-domain pair"/>
    <property type="match status" value="1"/>
</dbReference>
<gene>
    <name evidence="12" type="ORF">UABAM_01608</name>
</gene>
<evidence type="ECO:0000256" key="5">
    <source>
        <dbReference type="ARBA" id="ARBA00023122"/>
    </source>
</evidence>
<evidence type="ECO:0000256" key="6">
    <source>
        <dbReference type="ARBA" id="ARBA00023136"/>
    </source>
</evidence>
<feature type="transmembrane region" description="Helical" evidence="9">
    <location>
        <begin position="89"/>
        <end position="109"/>
    </location>
</feature>
<dbReference type="AlphaFoldDB" id="A0A5S9F236"/>
<dbReference type="KEGG" id="uam:UABAM_01608"/>
<dbReference type="InterPro" id="IPR002550">
    <property type="entry name" value="CNNM"/>
</dbReference>
<dbReference type="Pfam" id="PF01595">
    <property type="entry name" value="CNNM"/>
    <property type="match status" value="1"/>
</dbReference>
<dbReference type="CDD" id="cd04590">
    <property type="entry name" value="CBS_pair_CorC_HlyC_assoc"/>
    <property type="match status" value="1"/>
</dbReference>
<accession>A0A5S9F236</accession>
<dbReference type="Proteomes" id="UP000326354">
    <property type="component" value="Chromosome"/>
</dbReference>
<proteinExistence type="predicted"/>
<dbReference type="PANTHER" id="PTHR22777">
    <property type="entry name" value="HEMOLYSIN-RELATED"/>
    <property type="match status" value="1"/>
</dbReference>
<evidence type="ECO:0000256" key="3">
    <source>
        <dbReference type="ARBA" id="ARBA00022737"/>
    </source>
</evidence>
<evidence type="ECO:0000256" key="4">
    <source>
        <dbReference type="ARBA" id="ARBA00022989"/>
    </source>
</evidence>
<dbReference type="OrthoDB" id="9798188at2"/>
<evidence type="ECO:0000259" key="10">
    <source>
        <dbReference type="PROSITE" id="PS51371"/>
    </source>
</evidence>
<feature type="domain" description="CNNM transmembrane" evidence="11">
    <location>
        <begin position="1"/>
        <end position="180"/>
    </location>
</feature>
<evidence type="ECO:0000256" key="8">
    <source>
        <dbReference type="PROSITE-ProRule" id="PRU01193"/>
    </source>
</evidence>
<evidence type="ECO:0000256" key="2">
    <source>
        <dbReference type="ARBA" id="ARBA00022692"/>
    </source>
</evidence>
<keyword evidence="6 8" id="KW-0472">Membrane</keyword>
<evidence type="ECO:0008006" key="14">
    <source>
        <dbReference type="Google" id="ProtNLM"/>
    </source>
</evidence>
<dbReference type="Gene3D" id="3.10.580.10">
    <property type="entry name" value="CBS-domain"/>
    <property type="match status" value="1"/>
</dbReference>
<keyword evidence="3" id="KW-0677">Repeat</keyword>